<reference evidence="3 4" key="1">
    <citation type="submission" date="2019-06" db="EMBL/GenBank/DDBJ databases">
        <title>A chromosomal-level reference genome of Carpinus fangiana (Coryloideae, Betulaceae).</title>
        <authorList>
            <person name="Yang X."/>
            <person name="Wang Z."/>
            <person name="Zhang L."/>
            <person name="Hao G."/>
            <person name="Liu J."/>
            <person name="Yang Y."/>
        </authorList>
    </citation>
    <scope>NUCLEOTIDE SEQUENCE [LARGE SCALE GENOMIC DNA]</scope>
    <source>
        <strain evidence="3">Cfa_2016G</strain>
        <tissue evidence="3">Leaf</tissue>
    </source>
</reference>
<name>A0A5N6KX14_9ROSI</name>
<feature type="region of interest" description="Disordered" evidence="1">
    <location>
        <begin position="1"/>
        <end position="58"/>
    </location>
</feature>
<dbReference type="PANTHER" id="PTHR35394:SF5">
    <property type="entry name" value="DUF3176 DOMAIN-CONTAINING PROTEIN"/>
    <property type="match status" value="1"/>
</dbReference>
<dbReference type="PANTHER" id="PTHR35394">
    <property type="entry name" value="DUF3176 DOMAIN-CONTAINING PROTEIN"/>
    <property type="match status" value="1"/>
</dbReference>
<feature type="transmembrane region" description="Helical" evidence="2">
    <location>
        <begin position="70"/>
        <end position="87"/>
    </location>
</feature>
<dbReference type="OrthoDB" id="5376804at2759"/>
<evidence type="ECO:0000313" key="3">
    <source>
        <dbReference type="EMBL" id="KAB8349839.1"/>
    </source>
</evidence>
<proteinExistence type="predicted"/>
<comment type="caution">
    <text evidence="3">The sequence shown here is derived from an EMBL/GenBank/DDBJ whole genome shotgun (WGS) entry which is preliminary data.</text>
</comment>
<feature type="compositionally biased region" description="Low complexity" evidence="1">
    <location>
        <begin position="19"/>
        <end position="30"/>
    </location>
</feature>
<evidence type="ECO:0000313" key="4">
    <source>
        <dbReference type="Proteomes" id="UP000327013"/>
    </source>
</evidence>
<gene>
    <name evidence="3" type="ORF">FH972_023852</name>
</gene>
<evidence type="ECO:0000256" key="2">
    <source>
        <dbReference type="SAM" id="Phobius"/>
    </source>
</evidence>
<evidence type="ECO:0000256" key="1">
    <source>
        <dbReference type="SAM" id="MobiDB-lite"/>
    </source>
</evidence>
<keyword evidence="4" id="KW-1185">Reference proteome</keyword>
<keyword evidence="2" id="KW-0812">Transmembrane</keyword>
<dbReference type="Pfam" id="PF11374">
    <property type="entry name" value="DUF3176"/>
    <property type="match status" value="1"/>
</dbReference>
<keyword evidence="2" id="KW-1133">Transmembrane helix</keyword>
<protein>
    <submittedName>
        <fullName evidence="3">Uncharacterized protein</fullName>
    </submittedName>
</protein>
<sequence length="569" mass="61430">MPSSHGTDQHEVTEGQFLATHSSTAPTSSSVGLLPNDSSNPKSDTMTPNSDKPSSAWGKARDSFPWFKEIICWTLALLLYIAIIIILKVYQGHTPPSFSGDINLNSIIALFGTVADLLLLVPIVSALGQLKWLKVDKQMSVLDFSNIDEASHGISGSFKLIKSGRGGDITDAAYTAILNTPGASHNVTPNCPTGYCAWDTMYYTWSVCNTCQNITSQLNATTMNYYDGQETASAYTLSNGFFLSRFASGNPHNYGALNVTATQPTARIGISRPTILGAPYTSVAFANQTAFLLGVLAIGPTLNGLPEVSDATSSETLSQTLPVAFECLLQLCVKGMTAAQQNGSLVETAHEIYPLNLTSADVQFSQLPTSQNQNFYQLQAPPDGGKTFQVDENLVSSLRGWLFSLIQGNATAQFVPDDVISELAPITQSLEAARILKAMNADNMGFPKMMDSLAASMSNAFRTKSAPVPGGVPGVSRFPTTLVDVRLVWLAYPFTLLALSLAVLVVIAWQTRSSGRAPWKDSTLALLFHGLDMPTKEGPTFRQTQSTRTMKLFAKKKTMQLEQDHLVIQ</sequence>
<dbReference type="AlphaFoldDB" id="A0A5N6KX14"/>
<feature type="transmembrane region" description="Helical" evidence="2">
    <location>
        <begin position="107"/>
        <end position="130"/>
    </location>
</feature>
<keyword evidence="2" id="KW-0472">Membrane</keyword>
<feature type="compositionally biased region" description="Polar residues" evidence="1">
    <location>
        <begin position="36"/>
        <end position="53"/>
    </location>
</feature>
<accession>A0A5N6KX14</accession>
<dbReference type="InterPro" id="IPR021514">
    <property type="entry name" value="DUF3176"/>
</dbReference>
<dbReference type="EMBL" id="VIBQ01000014">
    <property type="protein sequence ID" value="KAB8349839.1"/>
    <property type="molecule type" value="Genomic_DNA"/>
</dbReference>
<dbReference type="Proteomes" id="UP000327013">
    <property type="component" value="Unassembled WGS sequence"/>
</dbReference>
<organism evidence="3 4">
    <name type="scientific">Carpinus fangiana</name>
    <dbReference type="NCBI Taxonomy" id="176857"/>
    <lineage>
        <taxon>Eukaryota</taxon>
        <taxon>Viridiplantae</taxon>
        <taxon>Streptophyta</taxon>
        <taxon>Embryophyta</taxon>
        <taxon>Tracheophyta</taxon>
        <taxon>Spermatophyta</taxon>
        <taxon>Magnoliopsida</taxon>
        <taxon>eudicotyledons</taxon>
        <taxon>Gunneridae</taxon>
        <taxon>Pentapetalae</taxon>
        <taxon>rosids</taxon>
        <taxon>fabids</taxon>
        <taxon>Fagales</taxon>
        <taxon>Betulaceae</taxon>
        <taxon>Carpinus</taxon>
    </lineage>
</organism>
<feature type="transmembrane region" description="Helical" evidence="2">
    <location>
        <begin position="487"/>
        <end position="509"/>
    </location>
</feature>